<feature type="compositionally biased region" description="Polar residues" evidence="1">
    <location>
        <begin position="121"/>
        <end position="146"/>
    </location>
</feature>
<dbReference type="InterPro" id="IPR029060">
    <property type="entry name" value="PIN-like_dom_sf"/>
</dbReference>
<dbReference type="SUPFAM" id="SSF88723">
    <property type="entry name" value="PIN domain-like"/>
    <property type="match status" value="1"/>
</dbReference>
<dbReference type="STRING" id="35570.A0A1I8P987"/>
<evidence type="ECO:0000313" key="3">
    <source>
        <dbReference type="EnsemblMetazoa" id="SCAU005970-PA"/>
    </source>
</evidence>
<dbReference type="Pfam" id="PF13638">
    <property type="entry name" value="PIN_4"/>
    <property type="match status" value="1"/>
</dbReference>
<proteinExistence type="predicted"/>
<dbReference type="Gene3D" id="3.40.50.1010">
    <property type="entry name" value="5'-nuclease"/>
    <property type="match status" value="1"/>
</dbReference>
<protein>
    <recommendedName>
        <fullName evidence="2">PIN domain-containing protein</fullName>
    </recommendedName>
</protein>
<feature type="region of interest" description="Disordered" evidence="1">
    <location>
        <begin position="362"/>
        <end position="389"/>
    </location>
</feature>
<dbReference type="OrthoDB" id="548295at2759"/>
<feature type="compositionally biased region" description="Basic and acidic residues" evidence="1">
    <location>
        <begin position="1"/>
        <end position="13"/>
    </location>
</feature>
<accession>A0A1I8P987</accession>
<organism evidence="3 4">
    <name type="scientific">Stomoxys calcitrans</name>
    <name type="common">Stable fly</name>
    <name type="synonym">Conops calcitrans</name>
    <dbReference type="NCBI Taxonomy" id="35570"/>
    <lineage>
        <taxon>Eukaryota</taxon>
        <taxon>Metazoa</taxon>
        <taxon>Ecdysozoa</taxon>
        <taxon>Arthropoda</taxon>
        <taxon>Hexapoda</taxon>
        <taxon>Insecta</taxon>
        <taxon>Pterygota</taxon>
        <taxon>Neoptera</taxon>
        <taxon>Endopterygota</taxon>
        <taxon>Diptera</taxon>
        <taxon>Brachycera</taxon>
        <taxon>Muscomorpha</taxon>
        <taxon>Muscoidea</taxon>
        <taxon>Muscidae</taxon>
        <taxon>Stomoxys</taxon>
    </lineage>
</organism>
<dbReference type="Proteomes" id="UP000095300">
    <property type="component" value="Unassembled WGS sequence"/>
</dbReference>
<dbReference type="InterPro" id="IPR052626">
    <property type="entry name" value="SWT1_Regulator"/>
</dbReference>
<dbReference type="InterPro" id="IPR002716">
    <property type="entry name" value="PIN_dom"/>
</dbReference>
<feature type="region of interest" description="Disordered" evidence="1">
    <location>
        <begin position="1"/>
        <end position="271"/>
    </location>
</feature>
<evidence type="ECO:0000313" key="4">
    <source>
        <dbReference type="Proteomes" id="UP000095300"/>
    </source>
</evidence>
<feature type="compositionally biased region" description="Low complexity" evidence="1">
    <location>
        <begin position="502"/>
        <end position="522"/>
    </location>
</feature>
<evidence type="ECO:0000259" key="2">
    <source>
        <dbReference type="SMART" id="SM00670"/>
    </source>
</evidence>
<feature type="region of interest" description="Disordered" evidence="1">
    <location>
        <begin position="445"/>
        <end position="466"/>
    </location>
</feature>
<dbReference type="VEuPathDB" id="VectorBase:SCAU005970"/>
<dbReference type="PANTHER" id="PTHR16161">
    <property type="entry name" value="TRANSCRIPTIONAL PROTEIN SWT1"/>
    <property type="match status" value="1"/>
</dbReference>
<dbReference type="EnsemblMetazoa" id="SCAU005970-RA">
    <property type="protein sequence ID" value="SCAU005970-PA"/>
    <property type="gene ID" value="SCAU005970"/>
</dbReference>
<keyword evidence="4" id="KW-1185">Reference proteome</keyword>
<feature type="compositionally biased region" description="Basic and acidic residues" evidence="1">
    <location>
        <begin position="186"/>
        <end position="207"/>
    </location>
</feature>
<dbReference type="PANTHER" id="PTHR16161:SF0">
    <property type="entry name" value="TRANSCRIPTIONAL PROTEIN SWT1"/>
    <property type="match status" value="1"/>
</dbReference>
<feature type="region of interest" description="Disordered" evidence="1">
    <location>
        <begin position="501"/>
        <end position="523"/>
    </location>
</feature>
<feature type="compositionally biased region" description="Basic and acidic residues" evidence="1">
    <location>
        <begin position="101"/>
        <end position="120"/>
    </location>
</feature>
<dbReference type="KEGG" id="scac:106081084"/>
<reference evidence="3" key="1">
    <citation type="submission" date="2020-05" db="UniProtKB">
        <authorList>
            <consortium name="EnsemblMetazoa"/>
        </authorList>
    </citation>
    <scope>IDENTIFICATION</scope>
    <source>
        <strain evidence="3">USDA</strain>
    </source>
</reference>
<gene>
    <name evidence="3" type="primary">106081084</name>
</gene>
<dbReference type="AlphaFoldDB" id="A0A1I8P987"/>
<feature type="compositionally biased region" description="Low complexity" evidence="1">
    <location>
        <begin position="451"/>
        <end position="466"/>
    </location>
</feature>
<sequence>MDKNKLKKTDDWIKAQSKSRPGRYYMFNRSTGETRWISCDKTSEANGTSPTNKEKTLETPPPKLPDPKPLKTPAQDRLKRLQHNIKHEQAKKQQTKNIQRKSTEEQGTSKKRTDISKAEQENVQNEPSSCGSKLKTSPTIRATRQFLSGLVLPAVKETKRELKTSTSPTKCSRDLPPAKVTRHHKSTEASETIKKERQRPSTSEEKASISPKTPLKTSPRQARKRKHSPSSTTAIDKSDKKDVEVATPSKDNNNRCKESLDNTPRTSLHSTTRLLKSSEITTKPTLYKTAQTEEIKKGDSGVTPRKKLEIDLETQPCASKIRMLKLETPLYVVQETCDKNYSSFGFISKIKEFCKLPFSSYKSQDKTDNKNDSFSMSLHSHNKQHKEEGKTKVANQVFDTPHNSSVYSTPNTNLSSYHSNPSVSSTPVQRKLQLFREEQKAFSKESSSGFNLPTISSSSSSPNTPTNLNIPSYHIGSANSRLDRLRQSLLVQQNNAKNNTFTENVSSNISNTSSTLNSSHSTPHFNCSTNSVFHTANNTFNDEPEAMDWQPIIMDESIDLSSSESGLSKLLTPHTNLATKSVAETKSTTNSLAKKLPETMGEIYDAVNENLLRMSAEKKNHSSRNNNKWRKDFYYFVVDTNVLLDHLTFIEDLTKFKLCDTQGSMLYIPYSVLQELDKLKMRSGHQEGVKTLAVRAIKYLNKKLENDSQHVLAQTAVEERDHYIEVNSADDSIINCCLQAKTHVPNILLLTEDVNLRSKAICNNILVSTKSDLVSKRYDKGSSASINIS</sequence>
<evidence type="ECO:0000256" key="1">
    <source>
        <dbReference type="SAM" id="MobiDB-lite"/>
    </source>
</evidence>
<dbReference type="SMART" id="SM00670">
    <property type="entry name" value="PINc"/>
    <property type="match status" value="1"/>
</dbReference>
<feature type="compositionally biased region" description="Basic and acidic residues" evidence="1">
    <location>
        <begin position="65"/>
        <end position="91"/>
    </location>
</feature>
<feature type="compositionally biased region" description="Polar residues" evidence="1">
    <location>
        <begin position="261"/>
        <end position="271"/>
    </location>
</feature>
<feature type="domain" description="PIN" evidence="2">
    <location>
        <begin position="634"/>
        <end position="758"/>
    </location>
</feature>
<dbReference type="GO" id="GO:0005634">
    <property type="term" value="C:nucleus"/>
    <property type="evidence" value="ECO:0007669"/>
    <property type="project" value="TreeGrafter"/>
</dbReference>
<name>A0A1I8P987_STOCA</name>